<evidence type="ECO:0000313" key="9">
    <source>
        <dbReference type="Proteomes" id="UP000219335"/>
    </source>
</evidence>
<dbReference type="RefSeq" id="WP_097103501.1">
    <property type="nucleotide sequence ID" value="NZ_OCMU01000001.1"/>
</dbReference>
<dbReference type="InterPro" id="IPR006119">
    <property type="entry name" value="Resolv_N"/>
</dbReference>
<dbReference type="PROSITE" id="PS00397">
    <property type="entry name" value="RECOMBINASES_1"/>
    <property type="match status" value="1"/>
</dbReference>
<dbReference type="Gene3D" id="3.40.50.1390">
    <property type="entry name" value="Resolvase, N-terminal catalytic domain"/>
    <property type="match status" value="1"/>
</dbReference>
<dbReference type="InterPro" id="IPR025827">
    <property type="entry name" value="Zn_ribbon_recom_dom"/>
</dbReference>
<reference evidence="8 9" key="1">
    <citation type="submission" date="2017-09" db="EMBL/GenBank/DDBJ databases">
        <authorList>
            <person name="Ehlers B."/>
            <person name="Leendertz F.H."/>
        </authorList>
    </citation>
    <scope>NUCLEOTIDE SEQUENCE [LARGE SCALE GENOMIC DNA]</scope>
    <source>
        <strain evidence="8 9">Nm42</strain>
    </source>
</reference>
<evidence type="ECO:0000256" key="1">
    <source>
        <dbReference type="ARBA" id="ARBA00022908"/>
    </source>
</evidence>
<organism evidence="8 9">
    <name type="scientific">Nitrosomonas ureae</name>
    <dbReference type="NCBI Taxonomy" id="44577"/>
    <lineage>
        <taxon>Bacteria</taxon>
        <taxon>Pseudomonadati</taxon>
        <taxon>Pseudomonadota</taxon>
        <taxon>Betaproteobacteria</taxon>
        <taxon>Nitrosomonadales</taxon>
        <taxon>Nitrosomonadaceae</taxon>
        <taxon>Nitrosomonas</taxon>
    </lineage>
</organism>
<dbReference type="Pfam" id="PF13408">
    <property type="entry name" value="Zn_ribbon_recom"/>
    <property type="match status" value="1"/>
</dbReference>
<proteinExistence type="predicted"/>
<feature type="active site" description="O-(5'-phospho-DNA)-serine intermediate" evidence="4 5">
    <location>
        <position position="16"/>
    </location>
</feature>
<feature type="domain" description="Recombinase" evidence="7">
    <location>
        <begin position="163"/>
        <end position="279"/>
    </location>
</feature>
<keyword evidence="6" id="KW-0175">Coiled coil</keyword>
<evidence type="ECO:0000259" key="7">
    <source>
        <dbReference type="PROSITE" id="PS51737"/>
    </source>
</evidence>
<gene>
    <name evidence="8" type="ORF">SAMN06297164_0142</name>
</gene>
<keyword evidence="2" id="KW-0238">DNA-binding</keyword>
<evidence type="ECO:0000256" key="3">
    <source>
        <dbReference type="ARBA" id="ARBA00023172"/>
    </source>
</evidence>
<dbReference type="InterPro" id="IPR038109">
    <property type="entry name" value="DNA_bind_recomb_sf"/>
</dbReference>
<dbReference type="InterPro" id="IPR006118">
    <property type="entry name" value="Recombinase_CS"/>
</dbReference>
<dbReference type="CDD" id="cd00338">
    <property type="entry name" value="Ser_Recombinase"/>
    <property type="match status" value="1"/>
</dbReference>
<sequence>MINQDTQKAVIYCRVSSAAQMQKGDGINSQMTRCKEFAKHKGYEVCEIFKDEATKGSVIDRPGMQAMLRYLKKHKNAHMVVLIDDISRLARDISTHIQLRTAISAASGRLESPSIEFGEDSDSLLVENLLASVSQHQRQKNAEQTLNRMKARTMNGYWVFNAPLGYRYCRVSGHAGQVLVRDEPLASIVTEALEGFANGRFETQSEVKRFLDASAHYPKDNSGEVRFQRVTDLLNKVVYSGYIEVPTWNISLRKAQHEPLISFETFQKIQDRLHAKPKVPVRADISDDFPLRGFIICGCCGHPMTACWSKGRNASYPYYMCFKKGCVDYRKSIAKHTIEGEFEQLLLQLAPSENLISMVKVMFKVLWDDRASRRTQNSVAFENEIKKISLNIDKLLNRILESENQTLVSTYEKKLKSLEYEKAALNEKIARCGSALPDYDKTFRTAFDFLQNPYKLWDSKDLIHKRTVLKLVFAERLPYIRNEGFRTAQLSLPFKFLKDIEGCKMQVAEKAGFTYKY</sequence>
<dbReference type="GO" id="GO:0015074">
    <property type="term" value="P:DNA integration"/>
    <property type="evidence" value="ECO:0007669"/>
    <property type="project" value="UniProtKB-KW"/>
</dbReference>
<dbReference type="PANTHER" id="PTHR30461:SF23">
    <property type="entry name" value="DNA RECOMBINASE-RELATED"/>
    <property type="match status" value="1"/>
</dbReference>
<dbReference type="PANTHER" id="PTHR30461">
    <property type="entry name" value="DNA-INVERTASE FROM LAMBDOID PROPHAGE"/>
    <property type="match status" value="1"/>
</dbReference>
<dbReference type="Pfam" id="PF00239">
    <property type="entry name" value="Resolvase"/>
    <property type="match status" value="1"/>
</dbReference>
<dbReference type="InterPro" id="IPR036162">
    <property type="entry name" value="Resolvase-like_N_sf"/>
</dbReference>
<evidence type="ECO:0000313" key="8">
    <source>
        <dbReference type="EMBL" id="SOD15917.1"/>
    </source>
</evidence>
<dbReference type="AlphaFoldDB" id="A0A286A1Y0"/>
<evidence type="ECO:0000256" key="2">
    <source>
        <dbReference type="ARBA" id="ARBA00023125"/>
    </source>
</evidence>
<dbReference type="GO" id="GO:0003677">
    <property type="term" value="F:DNA binding"/>
    <property type="evidence" value="ECO:0007669"/>
    <property type="project" value="UniProtKB-KW"/>
</dbReference>
<dbReference type="EMBL" id="OCMU01000001">
    <property type="protein sequence ID" value="SOD15917.1"/>
    <property type="molecule type" value="Genomic_DNA"/>
</dbReference>
<dbReference type="SMART" id="SM00857">
    <property type="entry name" value="Resolvase"/>
    <property type="match status" value="1"/>
</dbReference>
<evidence type="ECO:0000256" key="5">
    <source>
        <dbReference type="PROSITE-ProRule" id="PRU10137"/>
    </source>
</evidence>
<name>A0A286A1Y0_9PROT</name>
<dbReference type="InterPro" id="IPR011109">
    <property type="entry name" value="DNA_bind_recombinase_dom"/>
</dbReference>
<dbReference type="InterPro" id="IPR050639">
    <property type="entry name" value="SSR_resolvase"/>
</dbReference>
<evidence type="ECO:0000256" key="6">
    <source>
        <dbReference type="SAM" id="Coils"/>
    </source>
</evidence>
<dbReference type="SUPFAM" id="SSF53041">
    <property type="entry name" value="Resolvase-like"/>
    <property type="match status" value="1"/>
</dbReference>
<dbReference type="Gene3D" id="3.90.1750.20">
    <property type="entry name" value="Putative Large Serine Recombinase, Chain B, Domain 2"/>
    <property type="match status" value="1"/>
</dbReference>
<dbReference type="PROSITE" id="PS51737">
    <property type="entry name" value="RECOMBINASE_DNA_BIND"/>
    <property type="match status" value="1"/>
</dbReference>
<keyword evidence="3" id="KW-0233">DNA recombination</keyword>
<feature type="coiled-coil region" evidence="6">
    <location>
        <begin position="378"/>
        <end position="428"/>
    </location>
</feature>
<accession>A0A286A1Y0</accession>
<dbReference type="Proteomes" id="UP000219335">
    <property type="component" value="Unassembled WGS sequence"/>
</dbReference>
<evidence type="ECO:0000256" key="4">
    <source>
        <dbReference type="PIRSR" id="PIRSR606118-50"/>
    </source>
</evidence>
<dbReference type="GO" id="GO:0000150">
    <property type="term" value="F:DNA strand exchange activity"/>
    <property type="evidence" value="ECO:0007669"/>
    <property type="project" value="InterPro"/>
</dbReference>
<keyword evidence="1" id="KW-0229">DNA integration</keyword>
<protein>
    <submittedName>
        <fullName evidence="8">Site-specific DNA recombinase</fullName>
    </submittedName>
</protein>